<dbReference type="InterPro" id="IPR012292">
    <property type="entry name" value="Globin/Proto"/>
</dbReference>
<dbReference type="KEGG" id="pgv:SL003B_3642"/>
<dbReference type="HOGENOM" id="CLU_000445_21_1_5"/>
<evidence type="ECO:0000256" key="3">
    <source>
        <dbReference type="PROSITE-ProRule" id="PRU00284"/>
    </source>
</evidence>
<dbReference type="Gene3D" id="1.20.120.30">
    <property type="entry name" value="Aspartate receptor, ligand-binding domain"/>
    <property type="match status" value="1"/>
</dbReference>
<organism evidence="5 6">
    <name type="scientific">Polymorphum gilvum (strain LMG 25793 / CGMCC 1.9160 / SL003B-26A1)</name>
    <dbReference type="NCBI Taxonomy" id="991905"/>
    <lineage>
        <taxon>Bacteria</taxon>
        <taxon>Pseudomonadati</taxon>
        <taxon>Pseudomonadota</taxon>
        <taxon>Alphaproteobacteria</taxon>
        <taxon>Rhodobacterales</taxon>
        <taxon>Paracoccaceae</taxon>
        <taxon>Polymorphum</taxon>
    </lineage>
</organism>
<dbReference type="PANTHER" id="PTHR32089">
    <property type="entry name" value="METHYL-ACCEPTING CHEMOTAXIS PROTEIN MCPB"/>
    <property type="match status" value="1"/>
</dbReference>
<dbReference type="Proteomes" id="UP000008130">
    <property type="component" value="Chromosome"/>
</dbReference>
<dbReference type="InterPro" id="IPR009050">
    <property type="entry name" value="Globin-like_sf"/>
</dbReference>
<dbReference type="CDD" id="cd01068">
    <property type="entry name" value="globin_sensor"/>
    <property type="match status" value="1"/>
</dbReference>
<protein>
    <submittedName>
        <fullName evidence="5">Type IV pilus assembly protein PilZ</fullName>
    </submittedName>
</protein>
<dbReference type="Gene3D" id="1.10.490.10">
    <property type="entry name" value="Globins"/>
    <property type="match status" value="1"/>
</dbReference>
<dbReference type="PROSITE" id="PS50111">
    <property type="entry name" value="CHEMOTAXIS_TRANSDUC_2"/>
    <property type="match status" value="1"/>
</dbReference>
<dbReference type="eggNOG" id="COG0840">
    <property type="taxonomic scope" value="Bacteria"/>
</dbReference>
<dbReference type="SUPFAM" id="SSF141371">
    <property type="entry name" value="PilZ domain-like"/>
    <property type="match status" value="1"/>
</dbReference>
<dbReference type="InterPro" id="IPR044398">
    <property type="entry name" value="Globin-sensor_dom"/>
</dbReference>
<gene>
    <name evidence="5" type="ordered locus">SL003B_3642</name>
</gene>
<dbReference type="InterPro" id="IPR004089">
    <property type="entry name" value="MCPsignal_dom"/>
</dbReference>
<dbReference type="InterPro" id="IPR039379">
    <property type="entry name" value="Protoglobin_sensor_dom"/>
</dbReference>
<dbReference type="Pfam" id="PF11563">
    <property type="entry name" value="Protoglobin"/>
    <property type="match status" value="1"/>
</dbReference>
<dbReference type="EMBL" id="CP002568">
    <property type="protein sequence ID" value="ADZ72063.1"/>
    <property type="molecule type" value="Genomic_DNA"/>
</dbReference>
<dbReference type="PATRIC" id="fig|991905.3.peg.3759"/>
<dbReference type="SUPFAM" id="SSF46458">
    <property type="entry name" value="Globin-like"/>
    <property type="match status" value="1"/>
</dbReference>
<evidence type="ECO:0000256" key="1">
    <source>
        <dbReference type="ARBA" id="ARBA00023224"/>
    </source>
</evidence>
<dbReference type="PRINTS" id="PR00260">
    <property type="entry name" value="CHEMTRNSDUCR"/>
</dbReference>
<evidence type="ECO:0000256" key="2">
    <source>
        <dbReference type="ARBA" id="ARBA00029447"/>
    </source>
</evidence>
<keyword evidence="1 3" id="KW-0807">Transducer</keyword>
<dbReference type="STRING" id="991905.SL003B_3642"/>
<dbReference type="AlphaFoldDB" id="F2J2N9"/>
<dbReference type="GO" id="GO:0004888">
    <property type="term" value="F:transmembrane signaling receptor activity"/>
    <property type="evidence" value="ECO:0007669"/>
    <property type="project" value="InterPro"/>
</dbReference>
<dbReference type="InterPro" id="IPR004090">
    <property type="entry name" value="Chemotax_Me-accpt_rcpt"/>
</dbReference>
<dbReference type="CDD" id="cd11386">
    <property type="entry name" value="MCP_signal"/>
    <property type="match status" value="1"/>
</dbReference>
<evidence type="ECO:0000313" key="6">
    <source>
        <dbReference type="Proteomes" id="UP000008130"/>
    </source>
</evidence>
<dbReference type="SMART" id="SM00283">
    <property type="entry name" value="MA"/>
    <property type="match status" value="1"/>
</dbReference>
<dbReference type="GO" id="GO:0020037">
    <property type="term" value="F:heme binding"/>
    <property type="evidence" value="ECO:0007669"/>
    <property type="project" value="InterPro"/>
</dbReference>
<dbReference type="GO" id="GO:0006935">
    <property type="term" value="P:chemotaxis"/>
    <property type="evidence" value="ECO:0007669"/>
    <property type="project" value="InterPro"/>
</dbReference>
<evidence type="ECO:0000313" key="5">
    <source>
        <dbReference type="EMBL" id="ADZ72063.1"/>
    </source>
</evidence>
<accession>F2J2N9</accession>
<sequence>MIPGGVLQDATRRAWRALEPELPRILDDFYAAIARTEEIQDKIGSQPGKAAGLKSAQVKHWQYIFNNAPDLEFEGQAAKIGAAHLRVGLDASWLMAAFGRLITATIPIVTSKYRFSPKKLDSALQALVSRFFLDMILAQKAYENSALHQQAGSEQALNQLKSLQNIANTLCDINDITMNMAILGRNTRRATEGGQAISAAAAQLVMSIDQISANSEGATHEADATNTAAMQGLATMAAVSEAINEIASTSEQTGQSLTDLHQASAQIGEFLAVIESIANQTNLLALNATIEAARAGEAGKGFAVVAAEVKSLATQTAKATEDISRRIEALQAGMETIQAAIGSSRDAVGNGQQAIAGANDLMQSIGAQVSSVSGRMREISAILQQQKGASQEIAESIAQVADLASDNDRRLGDMNGTLQATNDKFSTSAKTWFQADSSRSLCEMAKIDHVLFKKRVVDTVVGRGNWHAHDVPDHHGCRLGKWYDAIKNPEIRRHRAFVALEEPHRAVHAAARKALEAHAAGDTGAAFEALQVMDSASRKVVDSLNGLAHALDTDLKAIDRRTHARTAHSAETELATRDEIRKIKLTDVSKNGIGVEGLHQQDVGKTVSVRLDGADRLGEAVWSDGKRGGIRFLTGDTKD</sequence>
<dbReference type="GO" id="GO:0019825">
    <property type="term" value="F:oxygen binding"/>
    <property type="evidence" value="ECO:0007669"/>
    <property type="project" value="InterPro"/>
</dbReference>
<dbReference type="GO" id="GO:0007165">
    <property type="term" value="P:signal transduction"/>
    <property type="evidence" value="ECO:0007669"/>
    <property type="project" value="UniProtKB-KW"/>
</dbReference>
<feature type="domain" description="Methyl-accepting transducer" evidence="4">
    <location>
        <begin position="165"/>
        <end position="401"/>
    </location>
</feature>
<dbReference type="PANTHER" id="PTHR32089:SF112">
    <property type="entry name" value="LYSOZYME-LIKE PROTEIN-RELATED"/>
    <property type="match status" value="1"/>
</dbReference>
<comment type="similarity">
    <text evidence="2">Belongs to the methyl-accepting chemotaxis (MCP) protein family.</text>
</comment>
<proteinExistence type="inferred from homology"/>
<dbReference type="Pfam" id="PF00015">
    <property type="entry name" value="MCPsignal"/>
    <property type="match status" value="1"/>
</dbReference>
<name>F2J2N9_POLGS</name>
<dbReference type="GO" id="GO:0016020">
    <property type="term" value="C:membrane"/>
    <property type="evidence" value="ECO:0007669"/>
    <property type="project" value="InterPro"/>
</dbReference>
<evidence type="ECO:0000259" key="4">
    <source>
        <dbReference type="PROSITE" id="PS50111"/>
    </source>
</evidence>
<dbReference type="SUPFAM" id="SSF58104">
    <property type="entry name" value="Methyl-accepting chemotaxis protein (MCP) signaling domain"/>
    <property type="match status" value="1"/>
</dbReference>
<reference evidence="5 6" key="1">
    <citation type="journal article" date="2011" name="J. Bacteriol.">
        <title>Complete genome sequence of Polymorphum gilvum SL003B-26A1T, a crude oil-degrading bacterium from oil-polluted saline soil.</title>
        <authorList>
            <person name="Li S.G."/>
            <person name="Tang Y.Q."/>
            <person name="Nie Y."/>
            <person name="Cai M."/>
            <person name="Wu X.L."/>
        </authorList>
    </citation>
    <scope>NUCLEOTIDE SEQUENCE [LARGE SCALE GENOMIC DNA]</scope>
    <source>
        <strain evidence="6">LMG 25793 / CGMCC 1.9160 / SL003B-26A1</strain>
    </source>
</reference>
<dbReference type="Gene3D" id="1.10.287.950">
    <property type="entry name" value="Methyl-accepting chemotaxis protein"/>
    <property type="match status" value="1"/>
</dbReference>
<keyword evidence="6" id="KW-1185">Reference proteome</keyword>
<dbReference type="InterPro" id="IPR025991">
    <property type="entry name" value="Chemoreceptor_zinc-bind_dom"/>
</dbReference>
<dbReference type="Pfam" id="PF13682">
    <property type="entry name" value="CZB"/>
    <property type="match status" value="1"/>
</dbReference>